<sequence>MFEVSVGALSALWVPWVQEQLRQRPQLRYGVATLILGRFTYLLAQERVLDAGFWGVLTLPALTQLRGTLLAPELVRLETATPDSDADVALNICPTPIDELVLGAHCGMLGALLGLRLPYAHWPAWYQGLHAPVVTTLLCIPAVQAVAMTEQTPWAPLALASGLCAHLGLLIGAEAPLSSIFGAIVYSLPLTINGYRALGGGPDQDDDPSAAFVPEVDKEDRYYKLGMAQFTCSTFAWGLYMRQTDAPVLPTARAVRTARYVTASSA</sequence>
<evidence type="ECO:0000313" key="1">
    <source>
        <dbReference type="EMBL" id="EDQ86759.1"/>
    </source>
</evidence>
<protein>
    <submittedName>
        <fullName evidence="1">Uncharacterized protein</fullName>
    </submittedName>
</protein>
<dbReference type="KEGG" id="mbr:MONBRDRAFT_10530"/>
<proteinExistence type="predicted"/>
<organism evidence="1 2">
    <name type="scientific">Monosiga brevicollis</name>
    <name type="common">Choanoflagellate</name>
    <dbReference type="NCBI Taxonomy" id="81824"/>
    <lineage>
        <taxon>Eukaryota</taxon>
        <taxon>Choanoflagellata</taxon>
        <taxon>Craspedida</taxon>
        <taxon>Salpingoecidae</taxon>
        <taxon>Monosiga</taxon>
    </lineage>
</organism>
<name>A9V6M6_MONBE</name>
<dbReference type="Proteomes" id="UP000001357">
    <property type="component" value="Unassembled WGS sequence"/>
</dbReference>
<gene>
    <name evidence="1" type="ORF">MONBRDRAFT_10530</name>
</gene>
<reference evidence="1 2" key="1">
    <citation type="journal article" date="2008" name="Nature">
        <title>The genome of the choanoflagellate Monosiga brevicollis and the origin of metazoans.</title>
        <authorList>
            <consortium name="JGI Sequencing"/>
            <person name="King N."/>
            <person name="Westbrook M.J."/>
            <person name="Young S.L."/>
            <person name="Kuo A."/>
            <person name="Abedin M."/>
            <person name="Chapman J."/>
            <person name="Fairclough S."/>
            <person name="Hellsten U."/>
            <person name="Isogai Y."/>
            <person name="Letunic I."/>
            <person name="Marr M."/>
            <person name="Pincus D."/>
            <person name="Putnam N."/>
            <person name="Rokas A."/>
            <person name="Wright K.J."/>
            <person name="Zuzow R."/>
            <person name="Dirks W."/>
            <person name="Good M."/>
            <person name="Goodstein D."/>
            <person name="Lemons D."/>
            <person name="Li W."/>
            <person name="Lyons J.B."/>
            <person name="Morris A."/>
            <person name="Nichols S."/>
            <person name="Richter D.J."/>
            <person name="Salamov A."/>
            <person name="Bork P."/>
            <person name="Lim W.A."/>
            <person name="Manning G."/>
            <person name="Miller W.T."/>
            <person name="McGinnis W."/>
            <person name="Shapiro H."/>
            <person name="Tjian R."/>
            <person name="Grigoriev I.V."/>
            <person name="Rokhsar D."/>
        </authorList>
    </citation>
    <scope>NUCLEOTIDE SEQUENCE [LARGE SCALE GENOMIC DNA]</scope>
    <source>
        <strain evidence="2">MX1 / ATCC 50154</strain>
    </source>
</reference>
<dbReference type="RefSeq" id="XP_001748304.1">
    <property type="nucleotide sequence ID" value="XM_001748252.1"/>
</dbReference>
<evidence type="ECO:0000313" key="2">
    <source>
        <dbReference type="Proteomes" id="UP000001357"/>
    </source>
</evidence>
<dbReference type="EMBL" id="CH991563">
    <property type="protein sequence ID" value="EDQ86759.1"/>
    <property type="molecule type" value="Genomic_DNA"/>
</dbReference>
<dbReference type="InParanoid" id="A9V6M6"/>
<accession>A9V6M6</accession>
<dbReference type="AlphaFoldDB" id="A9V6M6"/>
<keyword evidence="2" id="KW-1185">Reference proteome</keyword>
<dbReference type="GeneID" id="5893589"/>